<feature type="transmembrane region" description="Helical" evidence="8">
    <location>
        <begin position="7"/>
        <end position="28"/>
    </location>
</feature>
<feature type="domain" description="C2H2-type" evidence="9">
    <location>
        <begin position="384"/>
        <end position="411"/>
    </location>
</feature>
<dbReference type="PANTHER" id="PTHR23235">
    <property type="entry name" value="KRUEPPEL-LIKE TRANSCRIPTION FACTOR"/>
    <property type="match status" value="1"/>
</dbReference>
<keyword evidence="4 7" id="KW-0863">Zinc-finger</keyword>
<keyword evidence="8" id="KW-1133">Transmembrane helix</keyword>
<keyword evidence="8" id="KW-0472">Membrane</keyword>
<dbReference type="FunFam" id="3.30.160.60:FF:000018">
    <property type="entry name" value="Krueppel-like factor 15"/>
    <property type="match status" value="1"/>
</dbReference>
<gene>
    <name evidence="10" type="ORF">CSKR_108562</name>
</gene>
<evidence type="ECO:0000256" key="1">
    <source>
        <dbReference type="ARBA" id="ARBA00004123"/>
    </source>
</evidence>
<dbReference type="GO" id="GO:0000978">
    <property type="term" value="F:RNA polymerase II cis-regulatory region sequence-specific DNA binding"/>
    <property type="evidence" value="ECO:0007669"/>
    <property type="project" value="TreeGrafter"/>
</dbReference>
<dbReference type="PROSITE" id="PS50157">
    <property type="entry name" value="ZINC_FINGER_C2H2_2"/>
    <property type="match status" value="3"/>
</dbReference>
<keyword evidence="5" id="KW-0862">Zinc</keyword>
<dbReference type="SUPFAM" id="SSF57667">
    <property type="entry name" value="beta-beta-alpha zinc fingers"/>
    <property type="match status" value="2"/>
</dbReference>
<evidence type="ECO:0000256" key="8">
    <source>
        <dbReference type="SAM" id="Phobius"/>
    </source>
</evidence>
<evidence type="ECO:0000256" key="4">
    <source>
        <dbReference type="ARBA" id="ARBA00022771"/>
    </source>
</evidence>
<evidence type="ECO:0000313" key="11">
    <source>
        <dbReference type="Proteomes" id="UP000286415"/>
    </source>
</evidence>
<keyword evidence="3" id="KW-0677">Repeat</keyword>
<dbReference type="Pfam" id="PF00096">
    <property type="entry name" value="zf-C2H2"/>
    <property type="match status" value="3"/>
</dbReference>
<proteinExistence type="predicted"/>
<organism evidence="10 11">
    <name type="scientific">Clonorchis sinensis</name>
    <name type="common">Chinese liver fluke</name>
    <dbReference type="NCBI Taxonomy" id="79923"/>
    <lineage>
        <taxon>Eukaryota</taxon>
        <taxon>Metazoa</taxon>
        <taxon>Spiralia</taxon>
        <taxon>Lophotrochozoa</taxon>
        <taxon>Platyhelminthes</taxon>
        <taxon>Trematoda</taxon>
        <taxon>Digenea</taxon>
        <taxon>Opisthorchiida</taxon>
        <taxon>Opisthorchiata</taxon>
        <taxon>Opisthorchiidae</taxon>
        <taxon>Clonorchis</taxon>
    </lineage>
</organism>
<keyword evidence="11" id="KW-1185">Reference proteome</keyword>
<evidence type="ECO:0000256" key="6">
    <source>
        <dbReference type="ARBA" id="ARBA00023242"/>
    </source>
</evidence>
<dbReference type="GO" id="GO:0005634">
    <property type="term" value="C:nucleus"/>
    <property type="evidence" value="ECO:0007669"/>
    <property type="project" value="UniProtKB-SubCell"/>
</dbReference>
<reference evidence="10 11" key="1">
    <citation type="journal article" date="2018" name="Biotechnol. Adv.">
        <title>Improved genomic resources and new bioinformatic workflow for the carcinogenic parasite Clonorchis sinensis: Biotechnological implications.</title>
        <authorList>
            <person name="Wang D."/>
            <person name="Korhonen P.K."/>
            <person name="Gasser R.B."/>
            <person name="Young N.D."/>
        </authorList>
    </citation>
    <scope>NUCLEOTIDE SEQUENCE [LARGE SCALE GENOMIC DNA]</scope>
    <source>
        <strain evidence="10">Cs-k2</strain>
    </source>
</reference>
<protein>
    <recommendedName>
        <fullName evidence="9">C2H2-type domain-containing protein</fullName>
    </recommendedName>
</protein>
<reference evidence="10 11" key="2">
    <citation type="journal article" date="2021" name="Genomics">
        <title>High-quality reference genome for Clonorchis sinensis.</title>
        <authorList>
            <person name="Young N.D."/>
            <person name="Stroehlein A.J."/>
            <person name="Kinkar L."/>
            <person name="Wang T."/>
            <person name="Sohn W.M."/>
            <person name="Chang B.C.H."/>
            <person name="Kaur P."/>
            <person name="Weisz D."/>
            <person name="Dudchenko O."/>
            <person name="Aiden E.L."/>
            <person name="Korhonen P.K."/>
            <person name="Gasser R.B."/>
        </authorList>
    </citation>
    <scope>NUCLEOTIDE SEQUENCE [LARGE SCALE GENOMIC DNA]</scope>
    <source>
        <strain evidence="10">Cs-k2</strain>
    </source>
</reference>
<feature type="domain" description="C2H2-type" evidence="9">
    <location>
        <begin position="324"/>
        <end position="353"/>
    </location>
</feature>
<evidence type="ECO:0000256" key="5">
    <source>
        <dbReference type="ARBA" id="ARBA00022833"/>
    </source>
</evidence>
<dbReference type="SMART" id="SM00355">
    <property type="entry name" value="ZnF_C2H2"/>
    <property type="match status" value="3"/>
</dbReference>
<dbReference type="PANTHER" id="PTHR23235:SF120">
    <property type="entry name" value="KRUPPEL-LIKE FACTOR 15"/>
    <property type="match status" value="1"/>
</dbReference>
<accession>A0A8T1MJD0</accession>
<dbReference type="PROSITE" id="PS00028">
    <property type="entry name" value="ZINC_FINGER_C2H2_1"/>
    <property type="match status" value="3"/>
</dbReference>
<dbReference type="EMBL" id="NIRI02000042">
    <property type="protein sequence ID" value="KAG5449497.1"/>
    <property type="molecule type" value="Genomic_DNA"/>
</dbReference>
<feature type="domain" description="C2H2-type" evidence="9">
    <location>
        <begin position="354"/>
        <end position="383"/>
    </location>
</feature>
<keyword evidence="6" id="KW-0539">Nucleus</keyword>
<comment type="caution">
    <text evidence="10">The sequence shown here is derived from an EMBL/GenBank/DDBJ whole genome shotgun (WGS) entry which is preliminary data.</text>
</comment>
<dbReference type="FunFam" id="3.30.160.60:FF:000446">
    <property type="entry name" value="Zinc finger protein"/>
    <property type="match status" value="1"/>
</dbReference>
<evidence type="ECO:0000259" key="9">
    <source>
        <dbReference type="PROSITE" id="PS50157"/>
    </source>
</evidence>
<evidence type="ECO:0000256" key="7">
    <source>
        <dbReference type="PROSITE-ProRule" id="PRU00042"/>
    </source>
</evidence>
<evidence type="ECO:0000256" key="2">
    <source>
        <dbReference type="ARBA" id="ARBA00022723"/>
    </source>
</evidence>
<name>A0A8T1MJD0_CLOSI</name>
<dbReference type="FunFam" id="3.30.160.60:FF:000125">
    <property type="entry name" value="Putative zinc finger protein 143"/>
    <property type="match status" value="1"/>
</dbReference>
<keyword evidence="2" id="KW-0479">Metal-binding</keyword>
<dbReference type="Gene3D" id="3.30.160.60">
    <property type="entry name" value="Classic Zinc Finger"/>
    <property type="match status" value="3"/>
</dbReference>
<sequence length="427" mass="48291">MTSFHRWFVAPIGSLPLVGVSLLLIPLIPEKKMVPYYHDTTTQTNLLTHSKSSPTAVDRMHSRSRSGDLDIGLEIRLALERSLHRNMKFKLHRVRRELRQRTRRALDGLDNASWNTLLVQSNKAMNVGPRGNSWTYPESQIKPSHLSTLCNTMACQDNPLTKELGITSEPALTDRFQLTTLHRTQKSLQLLSFDSLSPEVYMAQTSDRISPSFDVTSRPVFHLPSSPSPHYHSDHSESSYWSHDNSLESWGHGDSTPSTNLPSKQVLAYVNPFSALSSSSSSGSLDSCCSTSSESFPPVDRLSWPADNSFPAKTDVPTTRAKTHRCEFEGCKKAYFKSSHLKAHIRVHTGERPYVCDWPLCGRRFARSDELSRHRRAHTGERNFICPRCPRRFSRSDHLTKHLRRHTVPYTDIPNGDTPHNPANCAV</sequence>
<dbReference type="InterPro" id="IPR013087">
    <property type="entry name" value="Znf_C2H2_type"/>
</dbReference>
<dbReference type="AlphaFoldDB" id="A0A8T1MJD0"/>
<comment type="subcellular location">
    <subcellularLocation>
        <location evidence="1">Nucleus</location>
    </subcellularLocation>
</comment>
<dbReference type="GO" id="GO:0000981">
    <property type="term" value="F:DNA-binding transcription factor activity, RNA polymerase II-specific"/>
    <property type="evidence" value="ECO:0007669"/>
    <property type="project" value="TreeGrafter"/>
</dbReference>
<evidence type="ECO:0000313" key="10">
    <source>
        <dbReference type="EMBL" id="KAG5449497.1"/>
    </source>
</evidence>
<dbReference type="Proteomes" id="UP000286415">
    <property type="component" value="Unassembled WGS sequence"/>
</dbReference>
<dbReference type="OrthoDB" id="4748970at2759"/>
<evidence type="ECO:0000256" key="3">
    <source>
        <dbReference type="ARBA" id="ARBA00022737"/>
    </source>
</evidence>
<dbReference type="InterPro" id="IPR036236">
    <property type="entry name" value="Znf_C2H2_sf"/>
</dbReference>
<dbReference type="GO" id="GO:0008270">
    <property type="term" value="F:zinc ion binding"/>
    <property type="evidence" value="ECO:0007669"/>
    <property type="project" value="UniProtKB-KW"/>
</dbReference>
<keyword evidence="8" id="KW-0812">Transmembrane</keyword>